<name>A0AAN9CSF0_9TELE</name>
<organism evidence="2 3">
    <name type="scientific">Phoxinus phoxinus</name>
    <name type="common">Eurasian minnow</name>
    <dbReference type="NCBI Taxonomy" id="58324"/>
    <lineage>
        <taxon>Eukaryota</taxon>
        <taxon>Metazoa</taxon>
        <taxon>Chordata</taxon>
        <taxon>Craniata</taxon>
        <taxon>Vertebrata</taxon>
        <taxon>Euteleostomi</taxon>
        <taxon>Actinopterygii</taxon>
        <taxon>Neopterygii</taxon>
        <taxon>Teleostei</taxon>
        <taxon>Ostariophysi</taxon>
        <taxon>Cypriniformes</taxon>
        <taxon>Leuciscidae</taxon>
        <taxon>Phoxininae</taxon>
        <taxon>Phoxinus</taxon>
    </lineage>
</organism>
<proteinExistence type="predicted"/>
<keyword evidence="3" id="KW-1185">Reference proteome</keyword>
<evidence type="ECO:0000313" key="3">
    <source>
        <dbReference type="Proteomes" id="UP001364617"/>
    </source>
</evidence>
<comment type="caution">
    <text evidence="2">The sequence shown here is derived from an EMBL/GenBank/DDBJ whole genome shotgun (WGS) entry which is preliminary data.</text>
</comment>
<sequence>MPPLRKSPTLEEFEEIKLSLYSLCGDVTAVRVQQEQLLGILEEVKQLRLLNVEKDQRIEVLERRVDELEQYSRVNDVVITGIKIRPRSYARAVAAVGGELSDQDTQSMEQQVVSYLQSKGIETDLEYIEACHPLPTKNGRPPAVIMRFTNRKKKIALLKQGRKLKGTNVFINEHLTKKNADIARIARQLRKQGKIQQTWVANCKIFIKLNGTPEEAKVLVVKRIEDLDKY</sequence>
<accession>A0AAN9CSF0</accession>
<dbReference type="Proteomes" id="UP001364617">
    <property type="component" value="Unassembled WGS sequence"/>
</dbReference>
<evidence type="ECO:0000256" key="1">
    <source>
        <dbReference type="SAM" id="Coils"/>
    </source>
</evidence>
<reference evidence="2 3" key="1">
    <citation type="submission" date="2024-02" db="EMBL/GenBank/DDBJ databases">
        <title>Chromosome-level genome assembly of the Eurasian Minnow (Phoxinus phoxinus).</title>
        <authorList>
            <person name="Oriowo T.O."/>
            <person name="Martin S."/>
            <person name="Stange M."/>
            <person name="Chrysostomakis Y."/>
            <person name="Brown T."/>
            <person name="Winkler S."/>
            <person name="Kukowka S."/>
            <person name="Myers E.W."/>
            <person name="Bohne A."/>
        </authorList>
    </citation>
    <scope>NUCLEOTIDE SEQUENCE [LARGE SCALE GENOMIC DNA]</scope>
    <source>
        <strain evidence="2">ZFMK-TIS-60720</strain>
        <tissue evidence="2">Whole Organism</tissue>
    </source>
</reference>
<gene>
    <name evidence="2" type="ORF">R3I93_015763</name>
</gene>
<keyword evidence="1" id="KW-0175">Coiled coil</keyword>
<dbReference type="AlphaFoldDB" id="A0AAN9CSF0"/>
<feature type="coiled-coil region" evidence="1">
    <location>
        <begin position="44"/>
        <end position="71"/>
    </location>
</feature>
<protein>
    <submittedName>
        <fullName evidence="2">Uncharacterized protein</fullName>
    </submittedName>
</protein>
<evidence type="ECO:0000313" key="2">
    <source>
        <dbReference type="EMBL" id="KAK7141722.1"/>
    </source>
</evidence>
<dbReference type="EMBL" id="JAYKXH010000016">
    <property type="protein sequence ID" value="KAK7141722.1"/>
    <property type="molecule type" value="Genomic_DNA"/>
</dbReference>